<sequence>MPHNYEIPLPPHGVPTHISEMLNSPVESMEGKSVKVVGRVASFNPETATAMLVEPKRSKVQAPRGNLRVNTWLVDAADFRPGSKVMLIGELELCVPEVFRKSGPCAKVGEKRVSEDSSQFEKMEESVQTSEAGEEVGSGETSKMNVLGDAEKHSKFEEGGSGKTSKVEEGGSGKSSKVQKKGDLGQNSNIEKGDSGKASKVEEIAESGEMSKGDGIGDSGETPKVVEMEDSRENSKILKREEMKNSGEASKVNKMEDSGDTSNGEVGRTVENGEVGVRGQMLRAKVMERSEQIMSKGEQEEKSGESRDPRGKSPPDCQLLVLKARMSKCADRLDYELYHRSVDVQRGFSNLV</sequence>
<feature type="compositionally biased region" description="Basic and acidic residues" evidence="1">
    <location>
        <begin position="149"/>
        <end position="171"/>
    </location>
</feature>
<feature type="region of interest" description="Disordered" evidence="1">
    <location>
        <begin position="108"/>
        <end position="316"/>
    </location>
</feature>
<feature type="compositionally biased region" description="Basic and acidic residues" evidence="1">
    <location>
        <begin position="191"/>
        <end position="203"/>
    </location>
</feature>
<dbReference type="Gene3D" id="2.40.50.140">
    <property type="entry name" value="Nucleic acid-binding proteins"/>
    <property type="match status" value="2"/>
</dbReference>
<dbReference type="RefSeq" id="XP_005109273.1">
    <property type="nucleotide sequence ID" value="XM_005109216.3"/>
</dbReference>
<dbReference type="InterPro" id="IPR012340">
    <property type="entry name" value="NA-bd_OB-fold"/>
</dbReference>
<dbReference type="GeneID" id="101860368"/>
<dbReference type="Proteomes" id="UP000694888">
    <property type="component" value="Unplaced"/>
</dbReference>
<dbReference type="Pfam" id="PF15490">
    <property type="entry name" value="Ten1_2"/>
    <property type="match status" value="1"/>
</dbReference>
<protein>
    <submittedName>
        <fullName evidence="3">Uncharacterized protein LOC101860368</fullName>
    </submittedName>
</protein>
<evidence type="ECO:0000313" key="3">
    <source>
        <dbReference type="RefSeq" id="XP_005109273.1"/>
    </source>
</evidence>
<evidence type="ECO:0000313" key="2">
    <source>
        <dbReference type="Proteomes" id="UP000694888"/>
    </source>
</evidence>
<feature type="compositionally biased region" description="Basic and acidic residues" evidence="1">
    <location>
        <begin position="108"/>
        <end position="125"/>
    </location>
</feature>
<feature type="compositionally biased region" description="Basic and acidic residues" evidence="1">
    <location>
        <begin position="285"/>
        <end position="313"/>
    </location>
</feature>
<dbReference type="InterPro" id="IPR029146">
    <property type="entry name" value="Ten1_animal_plant"/>
</dbReference>
<gene>
    <name evidence="3" type="primary">LOC101860368</name>
</gene>
<organism evidence="2 3">
    <name type="scientific">Aplysia californica</name>
    <name type="common">California sea hare</name>
    <dbReference type="NCBI Taxonomy" id="6500"/>
    <lineage>
        <taxon>Eukaryota</taxon>
        <taxon>Metazoa</taxon>
        <taxon>Spiralia</taxon>
        <taxon>Lophotrochozoa</taxon>
        <taxon>Mollusca</taxon>
        <taxon>Gastropoda</taxon>
        <taxon>Heterobranchia</taxon>
        <taxon>Euthyneura</taxon>
        <taxon>Tectipleura</taxon>
        <taxon>Aplysiida</taxon>
        <taxon>Aplysioidea</taxon>
        <taxon>Aplysiidae</taxon>
        <taxon>Aplysia</taxon>
    </lineage>
</organism>
<feature type="compositionally biased region" description="Basic and acidic residues" evidence="1">
    <location>
        <begin position="224"/>
        <end position="257"/>
    </location>
</feature>
<keyword evidence="2" id="KW-1185">Reference proteome</keyword>
<proteinExistence type="predicted"/>
<accession>A0ABM0K5L8</accession>
<reference evidence="3" key="1">
    <citation type="submission" date="2025-08" db="UniProtKB">
        <authorList>
            <consortium name="RefSeq"/>
        </authorList>
    </citation>
    <scope>IDENTIFICATION</scope>
</reference>
<evidence type="ECO:0000256" key="1">
    <source>
        <dbReference type="SAM" id="MobiDB-lite"/>
    </source>
</evidence>
<name>A0ABM0K5L8_APLCA</name>